<evidence type="ECO:0000313" key="3">
    <source>
        <dbReference type="Proteomes" id="UP000437131"/>
    </source>
</evidence>
<dbReference type="Proteomes" id="UP000437131">
    <property type="component" value="Unassembled WGS sequence"/>
</dbReference>
<dbReference type="Pfam" id="PF09836">
    <property type="entry name" value="DUF2063"/>
    <property type="match status" value="1"/>
</dbReference>
<evidence type="ECO:0000313" key="2">
    <source>
        <dbReference type="EMBL" id="MTF40415.1"/>
    </source>
</evidence>
<dbReference type="AlphaFoldDB" id="A0A844H238"/>
<evidence type="ECO:0000259" key="1">
    <source>
        <dbReference type="Pfam" id="PF09836"/>
    </source>
</evidence>
<reference evidence="2 3" key="1">
    <citation type="submission" date="2019-11" db="EMBL/GenBank/DDBJ databases">
        <title>Isolation of a new High Light Tolerant Cyanobacteria.</title>
        <authorList>
            <person name="Dobson Z."/>
            <person name="Vaughn N."/>
            <person name="Vaughn M."/>
            <person name="Fromme P."/>
            <person name="Mazor Y."/>
        </authorList>
    </citation>
    <scope>NUCLEOTIDE SEQUENCE [LARGE SCALE GENOMIC DNA]</scope>
    <source>
        <strain evidence="2 3">0216</strain>
    </source>
</reference>
<dbReference type="EMBL" id="WMIA01000028">
    <property type="protein sequence ID" value="MTF40415.1"/>
    <property type="molecule type" value="Genomic_DNA"/>
</dbReference>
<comment type="caution">
    <text evidence="2">The sequence shown here is derived from an EMBL/GenBank/DDBJ whole genome shotgun (WGS) entry which is preliminary data.</text>
</comment>
<sequence>MKSPTLLKLEQQFLKSLRTDKNSPWLESIIIPAHQRNTEEVLDLYLNRARTRTIAPFHEIFPACEAIMGSELFDRFVDDFYLHSHCDNVTVLDYANSFMDYLTVVKPEFFEPLIPTIEEQTIDWSRLLIDVALTEWRLRRAETAPTLRKNNPEELLHRLRVKKLHGYRPKLEHGTRIPFSCYCLVPLTKAHKCPIEPRHLIAGERKPYLIWRKPDNQVEIRTISEDEARLLRSCNGHLSVTAILQEETHFGFSREETLDRISEAIKLGWIVSLFDPMSYQ</sequence>
<dbReference type="InterPro" id="IPR018640">
    <property type="entry name" value="DUF2063"/>
</dbReference>
<accession>A0A844H238</accession>
<name>A0A844H238_9CHRO</name>
<dbReference type="RefSeq" id="WP_015221031.1">
    <property type="nucleotide sequence ID" value="NZ_WMIA01000028.1"/>
</dbReference>
<gene>
    <name evidence="2" type="ORF">GGC33_15980</name>
</gene>
<dbReference type="Gene3D" id="1.10.150.690">
    <property type="entry name" value="DUF2063"/>
    <property type="match status" value="1"/>
</dbReference>
<dbReference type="InterPro" id="IPR044922">
    <property type="entry name" value="DUF2063_N_sf"/>
</dbReference>
<organism evidence="2 3">
    <name type="scientific">Cyanobacterium aponinum 0216</name>
    <dbReference type="NCBI Taxonomy" id="2676140"/>
    <lineage>
        <taxon>Bacteria</taxon>
        <taxon>Bacillati</taxon>
        <taxon>Cyanobacteriota</taxon>
        <taxon>Cyanophyceae</taxon>
        <taxon>Oscillatoriophycideae</taxon>
        <taxon>Chroococcales</taxon>
        <taxon>Geminocystaceae</taxon>
        <taxon>Cyanobacterium</taxon>
    </lineage>
</organism>
<feature type="domain" description="Putative DNA-binding" evidence="1">
    <location>
        <begin position="9"/>
        <end position="102"/>
    </location>
</feature>
<protein>
    <recommendedName>
        <fullName evidence="1">Putative DNA-binding domain-containing protein</fullName>
    </recommendedName>
</protein>
<proteinExistence type="predicted"/>